<proteinExistence type="inferred from homology"/>
<keyword evidence="8" id="KW-0375">Hydrogen ion transport</keyword>
<gene>
    <name evidence="15" type="ORF">ACFQWG_08230</name>
</gene>
<dbReference type="InterPro" id="IPR047055">
    <property type="entry name" value="MotA-like"/>
</dbReference>
<accession>A0ABW2SP84</accession>
<evidence type="ECO:0000313" key="16">
    <source>
        <dbReference type="Proteomes" id="UP001596527"/>
    </source>
</evidence>
<keyword evidence="3" id="KW-0813">Transport</keyword>
<evidence type="ECO:0000256" key="1">
    <source>
        <dbReference type="ARBA" id="ARBA00004651"/>
    </source>
</evidence>
<feature type="domain" description="Motility protein A N-terminal" evidence="14">
    <location>
        <begin position="8"/>
        <end position="92"/>
    </location>
</feature>
<keyword evidence="7" id="KW-0283">Flagellar rotation</keyword>
<organism evidence="15 16">
    <name type="scientific">Schaalia naturae</name>
    <dbReference type="NCBI Taxonomy" id="635203"/>
    <lineage>
        <taxon>Bacteria</taxon>
        <taxon>Bacillati</taxon>
        <taxon>Actinomycetota</taxon>
        <taxon>Actinomycetes</taxon>
        <taxon>Actinomycetales</taxon>
        <taxon>Actinomycetaceae</taxon>
        <taxon>Schaalia</taxon>
    </lineage>
</organism>
<keyword evidence="10" id="KW-0406">Ion transport</keyword>
<feature type="transmembrane region" description="Helical" evidence="12">
    <location>
        <begin position="151"/>
        <end position="171"/>
    </location>
</feature>
<evidence type="ECO:0000313" key="15">
    <source>
        <dbReference type="EMBL" id="MFC7581183.1"/>
    </source>
</evidence>
<dbReference type="InterPro" id="IPR002898">
    <property type="entry name" value="MotA_ExbB_proton_chnl"/>
</dbReference>
<evidence type="ECO:0000259" key="14">
    <source>
        <dbReference type="Pfam" id="PF20560"/>
    </source>
</evidence>
<evidence type="ECO:0000256" key="6">
    <source>
        <dbReference type="ARBA" id="ARBA00022692"/>
    </source>
</evidence>
<keyword evidence="6 12" id="KW-0812">Transmembrane</keyword>
<dbReference type="PROSITE" id="PS01307">
    <property type="entry name" value="MOTA"/>
    <property type="match status" value="1"/>
</dbReference>
<feature type="transmembrane region" description="Helical" evidence="12">
    <location>
        <begin position="30"/>
        <end position="51"/>
    </location>
</feature>
<sequence length="259" mass="26934">MKMDPSGILGTVLALGAVMALMLVEGTGVSAIFLPGPMIIVFAGTIGAGIAGSTFNDVKLAVSNVPRALMGRVPSPEPIIAVLVSLAERARKEGLLALEDAMREIEDPFLRRGLGAAIDGTDAEDLRELLDNEIASARETGRCAAGFFQALGGYAPTIGIIGTVVSLVHVLENLTDVASLGPMIASAFVATLWGVLSANMIWLPLASRMRRLSSIACDQMELTMEGVLALQAGANPRMVGERLHSMLPGGGARAEEQAA</sequence>
<evidence type="ECO:0000256" key="3">
    <source>
        <dbReference type="ARBA" id="ARBA00022448"/>
    </source>
</evidence>
<comment type="similarity">
    <text evidence="2">Belongs to the MotA family.</text>
</comment>
<keyword evidence="4" id="KW-1003">Cell membrane</keyword>
<evidence type="ECO:0000256" key="2">
    <source>
        <dbReference type="ARBA" id="ARBA00008038"/>
    </source>
</evidence>
<feature type="transmembrane region" description="Helical" evidence="12">
    <location>
        <begin position="183"/>
        <end position="205"/>
    </location>
</feature>
<keyword evidence="5" id="KW-0145">Chemotaxis</keyword>
<dbReference type="PANTHER" id="PTHR30433">
    <property type="entry name" value="CHEMOTAXIS PROTEIN MOTA"/>
    <property type="match status" value="1"/>
</dbReference>
<dbReference type="InterPro" id="IPR046786">
    <property type="entry name" value="MotA_N"/>
</dbReference>
<feature type="domain" description="MotA/TolQ/ExbB proton channel" evidence="13">
    <location>
        <begin position="103"/>
        <end position="221"/>
    </location>
</feature>
<dbReference type="PANTHER" id="PTHR30433:SF3">
    <property type="entry name" value="MOTILITY PROTEIN A"/>
    <property type="match status" value="1"/>
</dbReference>
<evidence type="ECO:0000256" key="11">
    <source>
        <dbReference type="ARBA" id="ARBA00023136"/>
    </source>
</evidence>
<evidence type="ECO:0000256" key="7">
    <source>
        <dbReference type="ARBA" id="ARBA00022779"/>
    </source>
</evidence>
<dbReference type="Pfam" id="PF20560">
    <property type="entry name" value="MotA_N"/>
    <property type="match status" value="1"/>
</dbReference>
<keyword evidence="9 12" id="KW-1133">Transmembrane helix</keyword>
<reference evidence="16" key="1">
    <citation type="journal article" date="2019" name="Int. J. Syst. Evol. Microbiol.">
        <title>The Global Catalogue of Microorganisms (GCM) 10K type strain sequencing project: providing services to taxonomists for standard genome sequencing and annotation.</title>
        <authorList>
            <consortium name="The Broad Institute Genomics Platform"/>
            <consortium name="The Broad Institute Genome Sequencing Center for Infectious Disease"/>
            <person name="Wu L."/>
            <person name="Ma J."/>
        </authorList>
    </citation>
    <scope>NUCLEOTIDE SEQUENCE [LARGE SCALE GENOMIC DNA]</scope>
    <source>
        <strain evidence="16">CCUG 56698</strain>
    </source>
</reference>
<protein>
    <submittedName>
        <fullName evidence="15">Motility protein A</fullName>
    </submittedName>
</protein>
<evidence type="ECO:0000256" key="12">
    <source>
        <dbReference type="SAM" id="Phobius"/>
    </source>
</evidence>
<dbReference type="Pfam" id="PF01618">
    <property type="entry name" value="MotA_ExbB"/>
    <property type="match status" value="1"/>
</dbReference>
<name>A0ABW2SP84_9ACTO</name>
<keyword evidence="16" id="KW-1185">Reference proteome</keyword>
<keyword evidence="11 12" id="KW-0472">Membrane</keyword>
<dbReference type="RefSeq" id="WP_380974215.1">
    <property type="nucleotide sequence ID" value="NZ_JBHTEF010000001.1"/>
</dbReference>
<evidence type="ECO:0000256" key="10">
    <source>
        <dbReference type="ARBA" id="ARBA00023065"/>
    </source>
</evidence>
<evidence type="ECO:0000259" key="13">
    <source>
        <dbReference type="Pfam" id="PF01618"/>
    </source>
</evidence>
<evidence type="ECO:0000256" key="5">
    <source>
        <dbReference type="ARBA" id="ARBA00022500"/>
    </source>
</evidence>
<comment type="subcellular location">
    <subcellularLocation>
        <location evidence="1">Cell membrane</location>
        <topology evidence="1">Multi-pass membrane protein</topology>
    </subcellularLocation>
</comment>
<dbReference type="Proteomes" id="UP001596527">
    <property type="component" value="Unassembled WGS sequence"/>
</dbReference>
<evidence type="ECO:0000256" key="4">
    <source>
        <dbReference type="ARBA" id="ARBA00022475"/>
    </source>
</evidence>
<dbReference type="InterPro" id="IPR000540">
    <property type="entry name" value="Flag_MotA_CS"/>
</dbReference>
<evidence type="ECO:0000256" key="9">
    <source>
        <dbReference type="ARBA" id="ARBA00022989"/>
    </source>
</evidence>
<comment type="caution">
    <text evidence="15">The sequence shown here is derived from an EMBL/GenBank/DDBJ whole genome shotgun (WGS) entry which is preliminary data.</text>
</comment>
<dbReference type="EMBL" id="JBHTEF010000001">
    <property type="protein sequence ID" value="MFC7581183.1"/>
    <property type="molecule type" value="Genomic_DNA"/>
</dbReference>
<evidence type="ECO:0000256" key="8">
    <source>
        <dbReference type="ARBA" id="ARBA00022781"/>
    </source>
</evidence>